<accession>A0ABS4SE79</accession>
<name>A0ABS4SE79_9PROT</name>
<keyword evidence="2" id="KW-1185">Reference proteome</keyword>
<organism evidence="1 2">
    <name type="scientific">Azospirillum rugosum</name>
    <dbReference type="NCBI Taxonomy" id="416170"/>
    <lineage>
        <taxon>Bacteria</taxon>
        <taxon>Pseudomonadati</taxon>
        <taxon>Pseudomonadota</taxon>
        <taxon>Alphaproteobacteria</taxon>
        <taxon>Rhodospirillales</taxon>
        <taxon>Azospirillaceae</taxon>
        <taxon>Azospirillum</taxon>
    </lineage>
</organism>
<protein>
    <submittedName>
        <fullName evidence="1">Uncharacterized protein</fullName>
    </submittedName>
</protein>
<evidence type="ECO:0000313" key="2">
    <source>
        <dbReference type="Proteomes" id="UP000781958"/>
    </source>
</evidence>
<comment type="caution">
    <text evidence="1">The sequence shown here is derived from an EMBL/GenBank/DDBJ whole genome shotgun (WGS) entry which is preliminary data.</text>
</comment>
<sequence>MHTALVAVLALVVGFAAACLWIVWLSNASERSYQKTRRWPGP</sequence>
<dbReference type="RefSeq" id="WP_281415952.1">
    <property type="nucleotide sequence ID" value="NZ_JAGINP010000001.1"/>
</dbReference>
<dbReference type="EMBL" id="JAGINP010000001">
    <property type="protein sequence ID" value="MBP2290705.1"/>
    <property type="molecule type" value="Genomic_DNA"/>
</dbReference>
<evidence type="ECO:0000313" key="1">
    <source>
        <dbReference type="EMBL" id="MBP2290705.1"/>
    </source>
</evidence>
<gene>
    <name evidence="1" type="ORF">J2851_000442</name>
</gene>
<reference evidence="1 2" key="1">
    <citation type="submission" date="2021-03" db="EMBL/GenBank/DDBJ databases">
        <title>Genomic Encyclopedia of Type Strains, Phase III (KMG-III): the genomes of soil and plant-associated and newly described type strains.</title>
        <authorList>
            <person name="Whitman W."/>
        </authorList>
    </citation>
    <scope>NUCLEOTIDE SEQUENCE [LARGE SCALE GENOMIC DNA]</scope>
    <source>
        <strain evidence="1 2">IMMIB AFH-6</strain>
    </source>
</reference>
<dbReference type="Proteomes" id="UP000781958">
    <property type="component" value="Unassembled WGS sequence"/>
</dbReference>
<proteinExistence type="predicted"/>